<protein>
    <submittedName>
        <fullName evidence="2">Uncharacterized protein</fullName>
    </submittedName>
</protein>
<reference evidence="3" key="1">
    <citation type="submission" date="2022-10" db="EMBL/GenBank/DDBJ databases">
        <title>Genome assembly of Pristionchus species.</title>
        <authorList>
            <person name="Yoshida K."/>
            <person name="Sommer R.J."/>
        </authorList>
    </citation>
    <scope>NUCLEOTIDE SEQUENCE [LARGE SCALE GENOMIC DNA]</scope>
    <source>
        <strain evidence="3">RS5460</strain>
    </source>
</reference>
<proteinExistence type="predicted"/>
<organism evidence="2 3">
    <name type="scientific">Pristionchus mayeri</name>
    <dbReference type="NCBI Taxonomy" id="1317129"/>
    <lineage>
        <taxon>Eukaryota</taxon>
        <taxon>Metazoa</taxon>
        <taxon>Ecdysozoa</taxon>
        <taxon>Nematoda</taxon>
        <taxon>Chromadorea</taxon>
        <taxon>Rhabditida</taxon>
        <taxon>Rhabditina</taxon>
        <taxon>Diplogasteromorpha</taxon>
        <taxon>Diplogasteroidea</taxon>
        <taxon>Neodiplogasteridae</taxon>
        <taxon>Pristionchus</taxon>
    </lineage>
</organism>
<name>A0AAN5IA29_9BILA</name>
<evidence type="ECO:0000313" key="3">
    <source>
        <dbReference type="Proteomes" id="UP001328107"/>
    </source>
</evidence>
<comment type="caution">
    <text evidence="2">The sequence shown here is derived from an EMBL/GenBank/DDBJ whole genome shotgun (WGS) entry which is preliminary data.</text>
</comment>
<sequence length="191" mass="21504">SELPMEANVRWLLLTLVTIKVAENSPLSNCPMTTIRQIVQRAALAAKDPATQMQMIRRILEDVQGGTWGVLIVRDPMLVSQEVHWTIPDHVNADGTPAFCLTVTRGWQYNVFKTGSADIPDRVTIEDFISKMRHSDALQPSKTSPTKLSVAEFDNRLAQAIDRERKRRKTATKRKEILSIINGGKDNIEKL</sequence>
<dbReference type="Proteomes" id="UP001328107">
    <property type="component" value="Unassembled WGS sequence"/>
</dbReference>
<dbReference type="AlphaFoldDB" id="A0AAN5IA29"/>
<evidence type="ECO:0000256" key="1">
    <source>
        <dbReference type="SAM" id="SignalP"/>
    </source>
</evidence>
<gene>
    <name evidence="2" type="ORF">PMAYCL1PPCAC_28513</name>
</gene>
<feature type="signal peptide" evidence="1">
    <location>
        <begin position="1"/>
        <end position="24"/>
    </location>
</feature>
<feature type="chain" id="PRO_5042993751" evidence="1">
    <location>
        <begin position="25"/>
        <end position="191"/>
    </location>
</feature>
<accession>A0AAN5IA29</accession>
<keyword evidence="1" id="KW-0732">Signal</keyword>
<feature type="non-terminal residue" evidence="2">
    <location>
        <position position="1"/>
    </location>
</feature>
<dbReference type="EMBL" id="BTRK01000006">
    <property type="protein sequence ID" value="GMR58318.1"/>
    <property type="molecule type" value="Genomic_DNA"/>
</dbReference>
<keyword evidence="3" id="KW-1185">Reference proteome</keyword>
<evidence type="ECO:0000313" key="2">
    <source>
        <dbReference type="EMBL" id="GMR58318.1"/>
    </source>
</evidence>